<dbReference type="RefSeq" id="XP_024321240.1">
    <property type="nucleotide sequence ID" value="XM_024471570.1"/>
</dbReference>
<proteinExistence type="predicted"/>
<protein>
    <submittedName>
        <fullName evidence="1">Uncharacterized protein</fullName>
    </submittedName>
</protein>
<dbReference type="AlphaFoldDB" id="A0A177A3A7"/>
<dbReference type="Proteomes" id="UP000077154">
    <property type="component" value="Unassembled WGS sequence"/>
</dbReference>
<dbReference type="GeneID" id="36291050"/>
<organism evidence="1">
    <name type="scientific">Pseudogymnoascus destructans</name>
    <dbReference type="NCBI Taxonomy" id="655981"/>
    <lineage>
        <taxon>Eukaryota</taxon>
        <taxon>Fungi</taxon>
        <taxon>Dikarya</taxon>
        <taxon>Ascomycota</taxon>
        <taxon>Pezizomycotina</taxon>
        <taxon>Leotiomycetes</taxon>
        <taxon>Thelebolales</taxon>
        <taxon>Thelebolaceae</taxon>
        <taxon>Pseudogymnoascus</taxon>
    </lineage>
</organism>
<gene>
    <name evidence="1" type="ORF">VC83_08007</name>
</gene>
<reference evidence="1" key="1">
    <citation type="submission" date="2016-03" db="EMBL/GenBank/DDBJ databases">
        <title>Updated assembly of Pseudogymnoascus destructans, the fungus causing white-nose syndrome of bats.</title>
        <authorList>
            <person name="Palmer J.M."/>
            <person name="Drees K.P."/>
            <person name="Foster J.T."/>
            <person name="Lindner D.L."/>
        </authorList>
    </citation>
    <scope>NUCLEOTIDE SEQUENCE [LARGE SCALE GENOMIC DNA]</scope>
    <source>
        <strain evidence="1">20631-21</strain>
    </source>
</reference>
<dbReference type="EMBL" id="KV441406">
    <property type="protein sequence ID" value="OAF55942.1"/>
    <property type="molecule type" value="Genomic_DNA"/>
</dbReference>
<name>A0A177A3A7_9PEZI</name>
<sequence>MRYATNLSKDTAASNTIKQTNPCSIDSKGQLSLFEDLPASFDPSTEWLDGHYPEHPHFDNAEKIQFWARAFKNHLLRYVLEGCQLLYERTGSQALLPSLAKHQTLWRAGVSIHKYGVVYLASRCECRDEFLPGIENKGDDFNAIATFLSSNSNVIRAVNYGVHRFINSLSITVEQHGRLIPPKAISALGPYHVAVRPQDFAADSKSLLDAVSLLWDLHDFAHLTAASLAPELYGNKYFSHLVHLPPQLTALIRSPRMRPAEPELRCSDGVVFSEFMTILYTEEVDAVQRGDKTHTYASITDTMAESVARYLRGEIELRHETTGQMIAMKEPITDMQLAVLVQNKAYELTTSEIEQRVMTRGGLAGDLRDEIDCLPLGERIRFLAQCRKWLYFEVRNTIKHRAQKMAYRKVAEDMLAESVRDPAARYNTRLLREVLDSLNYKGWKTNETCNLWQAVVNH</sequence>
<dbReference type="OrthoDB" id="4735787at2759"/>
<evidence type="ECO:0000313" key="1">
    <source>
        <dbReference type="EMBL" id="OAF55942.1"/>
    </source>
</evidence>
<accession>A0A177A3A7</accession>